<organism evidence="1 2">
    <name type="scientific">Olivibacter oleidegradans</name>
    <dbReference type="NCBI Taxonomy" id="760123"/>
    <lineage>
        <taxon>Bacteria</taxon>
        <taxon>Pseudomonadati</taxon>
        <taxon>Bacteroidota</taxon>
        <taxon>Sphingobacteriia</taxon>
        <taxon>Sphingobacteriales</taxon>
        <taxon>Sphingobacteriaceae</taxon>
        <taxon>Olivibacter</taxon>
    </lineage>
</organism>
<keyword evidence="2" id="KW-1185">Reference proteome</keyword>
<dbReference type="PANTHER" id="PTHR48050:SF13">
    <property type="entry name" value="STEROL 3-BETA-GLUCOSYLTRANSFERASE UGT80A2"/>
    <property type="match status" value="1"/>
</dbReference>
<sequence>MKKILFVVPPLMGHVNPTLSLGKALLEKGFKVAWLSVDEKLEAMLPPGGEFLPLKYNTSEAERAQQHVFLTKISEKNVTGIESVKFLYEDVLIPLNRFMYHGIRDWVKVYQPDLIVNDHQLFSAAIVAIQSDVKYVTSVTAPAAVKMQQDLPGISQWEDNQIISLQQELGLNLNRSIACSEDLTIIYTSRDFFGDMELAKGYRFVGLSVLDRPVNFNFDWKALEAMNHQRKVLVSIGTTFDHSFKRDFFAKVIEALGNRDISVVVVSDPALFDKWPSNFIVAPKVPQLSLLPLMDAVVCHGGHNTVCETLMQGIPLVVVPIAYDQSYVAGRVVATGSGLRLNYKRFKSEHLKDALERVLTEPSFKTEAQKLCSSFQLAGGVSYAAQLLEDFAYNSIIAD</sequence>
<name>A0ABV6HKJ3_9SPHI</name>
<dbReference type="PROSITE" id="PS00221">
    <property type="entry name" value="MIP"/>
    <property type="match status" value="1"/>
</dbReference>
<evidence type="ECO:0000313" key="1">
    <source>
        <dbReference type="EMBL" id="MFC0319414.1"/>
    </source>
</evidence>
<dbReference type="SUPFAM" id="SSF53756">
    <property type="entry name" value="UDP-Glycosyltransferase/glycogen phosphorylase"/>
    <property type="match status" value="1"/>
</dbReference>
<accession>A0ABV6HKJ3</accession>
<reference evidence="1 2" key="1">
    <citation type="submission" date="2024-09" db="EMBL/GenBank/DDBJ databases">
        <authorList>
            <person name="Sun Q."/>
            <person name="Mori K."/>
        </authorList>
    </citation>
    <scope>NUCLEOTIDE SEQUENCE [LARGE SCALE GENOMIC DNA]</scope>
    <source>
        <strain evidence="1 2">CCM 7765</strain>
    </source>
</reference>
<dbReference type="InterPro" id="IPR002213">
    <property type="entry name" value="UDP_glucos_trans"/>
</dbReference>
<dbReference type="EMBL" id="JBHLWO010000002">
    <property type="protein sequence ID" value="MFC0319414.1"/>
    <property type="molecule type" value="Genomic_DNA"/>
</dbReference>
<proteinExistence type="predicted"/>
<dbReference type="PANTHER" id="PTHR48050">
    <property type="entry name" value="STEROL 3-BETA-GLUCOSYLTRANSFERASE"/>
    <property type="match status" value="1"/>
</dbReference>
<gene>
    <name evidence="1" type="ORF">ACFFI0_13930</name>
</gene>
<protein>
    <submittedName>
        <fullName evidence="1">Glycosyltransferase</fullName>
    </submittedName>
</protein>
<dbReference type="Gene3D" id="3.40.50.2000">
    <property type="entry name" value="Glycogen Phosphorylase B"/>
    <property type="match status" value="2"/>
</dbReference>
<evidence type="ECO:0000313" key="2">
    <source>
        <dbReference type="Proteomes" id="UP001589774"/>
    </source>
</evidence>
<dbReference type="RefSeq" id="WP_130855962.1">
    <property type="nucleotide sequence ID" value="NZ_JBHLWO010000002.1"/>
</dbReference>
<dbReference type="Proteomes" id="UP001589774">
    <property type="component" value="Unassembled WGS sequence"/>
</dbReference>
<dbReference type="CDD" id="cd03784">
    <property type="entry name" value="GT1_Gtf-like"/>
    <property type="match status" value="1"/>
</dbReference>
<comment type="caution">
    <text evidence="1">The sequence shown here is derived from an EMBL/GenBank/DDBJ whole genome shotgun (WGS) entry which is preliminary data.</text>
</comment>
<dbReference type="Pfam" id="PF00201">
    <property type="entry name" value="UDPGT"/>
    <property type="match status" value="1"/>
</dbReference>
<dbReference type="InterPro" id="IPR050426">
    <property type="entry name" value="Glycosyltransferase_28"/>
</dbReference>
<dbReference type="InterPro" id="IPR022357">
    <property type="entry name" value="MIP_CS"/>
</dbReference>